<dbReference type="InterPro" id="IPR036551">
    <property type="entry name" value="Flavin_trans-like"/>
</dbReference>
<name>A0ABV5CNF8_9ACTN</name>
<feature type="domain" description="Flavoprotein" evidence="1">
    <location>
        <begin position="3"/>
        <end position="131"/>
    </location>
</feature>
<proteinExistence type="predicted"/>
<dbReference type="RefSeq" id="WP_375733959.1">
    <property type="nucleotide sequence ID" value="NZ_JBCGDC010000023.1"/>
</dbReference>
<sequence length="187" mass="20491">MLMLVVCAAPPALQIHELVEQVQLDGWTVQVIATPTAMTWIDTDRLTTLTGNPVRAATRRPDEPKTLPTADAVAVVPATFNTINQWCAGVNDTLALGVLNEALGSRLPVIAAPYAKSALTDHPIFGRNLRFLMDAGVDLLPTEAIRPTSADQPFHWELITQRLKPYRERALARRDGETASRRNHPGV</sequence>
<evidence type="ECO:0000259" key="1">
    <source>
        <dbReference type="Pfam" id="PF02441"/>
    </source>
</evidence>
<evidence type="ECO:0000313" key="2">
    <source>
        <dbReference type="EMBL" id="MFB6393530.1"/>
    </source>
</evidence>
<dbReference type="Gene3D" id="3.40.50.1950">
    <property type="entry name" value="Flavin prenyltransferase-like"/>
    <property type="match status" value="1"/>
</dbReference>
<dbReference type="SUPFAM" id="SSF52507">
    <property type="entry name" value="Homo-oligomeric flavin-containing Cys decarboxylases, HFCD"/>
    <property type="match status" value="1"/>
</dbReference>
<comment type="caution">
    <text evidence="2">The sequence shown here is derived from an EMBL/GenBank/DDBJ whole genome shotgun (WGS) entry which is preliminary data.</text>
</comment>
<protein>
    <submittedName>
        <fullName evidence="2">Flavoprotein</fullName>
    </submittedName>
</protein>
<dbReference type="InterPro" id="IPR003382">
    <property type="entry name" value="Flavoprotein"/>
</dbReference>
<organism evidence="2 3">
    <name type="scientific">Polymorphospora lycopeni</name>
    <dbReference type="NCBI Taxonomy" id="3140240"/>
    <lineage>
        <taxon>Bacteria</taxon>
        <taxon>Bacillati</taxon>
        <taxon>Actinomycetota</taxon>
        <taxon>Actinomycetes</taxon>
        <taxon>Micromonosporales</taxon>
        <taxon>Micromonosporaceae</taxon>
        <taxon>Polymorphospora</taxon>
    </lineage>
</organism>
<dbReference type="Proteomes" id="UP001582793">
    <property type="component" value="Unassembled WGS sequence"/>
</dbReference>
<evidence type="ECO:0000313" key="3">
    <source>
        <dbReference type="Proteomes" id="UP001582793"/>
    </source>
</evidence>
<dbReference type="Pfam" id="PF02441">
    <property type="entry name" value="Flavoprotein"/>
    <property type="match status" value="1"/>
</dbReference>
<dbReference type="EMBL" id="JBCGDC010000023">
    <property type="protein sequence ID" value="MFB6393530.1"/>
    <property type="molecule type" value="Genomic_DNA"/>
</dbReference>
<reference evidence="2 3" key="1">
    <citation type="submission" date="2024-04" db="EMBL/GenBank/DDBJ databases">
        <title>Polymorphospora sp. isolated from Baiyangdian Lake in Xiong'an New Area.</title>
        <authorList>
            <person name="Zhang X."/>
            <person name="Liu J."/>
        </authorList>
    </citation>
    <scope>NUCLEOTIDE SEQUENCE [LARGE SCALE GENOMIC DNA]</scope>
    <source>
        <strain evidence="2 3">2-325</strain>
    </source>
</reference>
<keyword evidence="3" id="KW-1185">Reference proteome</keyword>
<gene>
    <name evidence="2" type="ORF">AAFH96_10485</name>
</gene>
<accession>A0ABV5CNF8</accession>